<protein>
    <recommendedName>
        <fullName evidence="1">MobA-like NTP transferase domain-containing protein</fullName>
    </recommendedName>
</protein>
<gene>
    <name evidence="2" type="ORF">BSK56_30490</name>
</gene>
<dbReference type="PANTHER" id="PTHR43777:SF1">
    <property type="entry name" value="MOLYBDENUM COFACTOR CYTIDYLYLTRANSFERASE"/>
    <property type="match status" value="1"/>
</dbReference>
<comment type="caution">
    <text evidence="2">The sequence shown here is derived from an EMBL/GenBank/DDBJ whole genome shotgun (WGS) entry which is preliminary data.</text>
</comment>
<reference evidence="2 3" key="1">
    <citation type="submission" date="2016-10" db="EMBL/GenBank/DDBJ databases">
        <title>Paenibacillus species isolates.</title>
        <authorList>
            <person name="Beno S.M."/>
        </authorList>
    </citation>
    <scope>NUCLEOTIDE SEQUENCE [LARGE SCALE GENOMIC DNA]</scope>
    <source>
        <strain evidence="2 3">FSL H7-0744</strain>
    </source>
</reference>
<dbReference type="CDD" id="cd04182">
    <property type="entry name" value="GT_2_like_f"/>
    <property type="match status" value="1"/>
</dbReference>
<organism evidence="2 3">
    <name type="scientific">Paenibacillus borealis</name>
    <dbReference type="NCBI Taxonomy" id="160799"/>
    <lineage>
        <taxon>Bacteria</taxon>
        <taxon>Bacillati</taxon>
        <taxon>Bacillota</taxon>
        <taxon>Bacilli</taxon>
        <taxon>Bacillales</taxon>
        <taxon>Paenibacillaceae</taxon>
        <taxon>Paenibacillus</taxon>
    </lineage>
</organism>
<dbReference type="Gene3D" id="3.90.550.10">
    <property type="entry name" value="Spore Coat Polysaccharide Biosynthesis Protein SpsA, Chain A"/>
    <property type="match status" value="1"/>
</dbReference>
<feature type="domain" description="MobA-like NTP transferase" evidence="1">
    <location>
        <begin position="14"/>
        <end position="177"/>
    </location>
</feature>
<evidence type="ECO:0000259" key="1">
    <source>
        <dbReference type="Pfam" id="PF12804"/>
    </source>
</evidence>
<accession>A0ABX3GXB3</accession>
<dbReference type="SUPFAM" id="SSF53448">
    <property type="entry name" value="Nucleotide-diphospho-sugar transferases"/>
    <property type="match status" value="1"/>
</dbReference>
<dbReference type="InterPro" id="IPR025877">
    <property type="entry name" value="MobA-like_NTP_Trfase"/>
</dbReference>
<name>A0ABX3GXB3_PAEBO</name>
<sequence length="215" mass="23402">MSCRKEWRALKVAGIYLAAGQSRRMGVSKVSLQLSQEVSLGSVALSELDRCALSPLIVVVRADDDLKWLPPAGERSTRRTETCLTAHLGLSFSLRCGLNAILPMQPDAAIVALADQPFITASLVKRLIDTYERNPGLDYIASTHKGLAMPPALFSKEMFTVLQGLDGDKGAAGILRSPDYKGMVLETDSAHCFMDADTEVDFGEIRKEWSLRSGS</sequence>
<dbReference type="PANTHER" id="PTHR43777">
    <property type="entry name" value="MOLYBDENUM COFACTOR CYTIDYLYLTRANSFERASE"/>
    <property type="match status" value="1"/>
</dbReference>
<dbReference type="EMBL" id="MPTB01000062">
    <property type="protein sequence ID" value="OMD38238.1"/>
    <property type="molecule type" value="Genomic_DNA"/>
</dbReference>
<dbReference type="Pfam" id="PF12804">
    <property type="entry name" value="NTP_transf_3"/>
    <property type="match status" value="1"/>
</dbReference>
<proteinExistence type="predicted"/>
<keyword evidence="3" id="KW-1185">Reference proteome</keyword>
<dbReference type="InterPro" id="IPR029044">
    <property type="entry name" value="Nucleotide-diphossugar_trans"/>
</dbReference>
<evidence type="ECO:0000313" key="2">
    <source>
        <dbReference type="EMBL" id="OMD38238.1"/>
    </source>
</evidence>
<evidence type="ECO:0000313" key="3">
    <source>
        <dbReference type="Proteomes" id="UP000187412"/>
    </source>
</evidence>
<dbReference type="Proteomes" id="UP000187412">
    <property type="component" value="Unassembled WGS sequence"/>
</dbReference>